<dbReference type="SUPFAM" id="SSF50729">
    <property type="entry name" value="PH domain-like"/>
    <property type="match status" value="1"/>
</dbReference>
<evidence type="ECO:0000259" key="1">
    <source>
        <dbReference type="SMART" id="SM00233"/>
    </source>
</evidence>
<dbReference type="RefSeq" id="XP_070857781.1">
    <property type="nucleotide sequence ID" value="XM_071003888.1"/>
</dbReference>
<evidence type="ECO:0000313" key="2">
    <source>
        <dbReference type="EMBL" id="KAL2886601.1"/>
    </source>
</evidence>
<dbReference type="Proteomes" id="UP001610728">
    <property type="component" value="Unassembled WGS sequence"/>
</dbReference>
<dbReference type="PANTHER" id="PTHR37283">
    <property type="entry name" value="PH DOMAIN-CONTAINING PROTEIN YHR131C"/>
    <property type="match status" value="1"/>
</dbReference>
<dbReference type="EMBL" id="JABSNW010000006">
    <property type="protein sequence ID" value="KAL2886601.1"/>
    <property type="molecule type" value="Genomic_DNA"/>
</dbReference>
<sequence length="362" mass="41548">MSSSPQHNKPPCDVPPSYTCSVECEGIFERKMEIENATKRAEYRNWQTVYVTLVGTALSIYAAKKDRGLGKKGGPSISPDNPPWMKRGKLLHQYSLMHADAGIAADYENLIYRRRYVIRIRAETDQFLISCIELSTFIKWLDGLFSAIDVAAPIEERDFPRDQSIPRTQRIRWLRGAYNNCPENQPRSSPSLQVGQDDNTILNSLISFDPTTDPESRFILEDSEQDFQEENYALENVHVDAAALANTNVVSPRTPSTSANIGPQRMRPPIYNLSIRDPVNYDSSKWAPQHAWTDTHDLIYAKMCYSVLLFRSPRKSPYVISKGTQWKVDWQTGQMTRVLPPQYNKDDTTPWEIIHTQSMRRR</sequence>
<dbReference type="Gene3D" id="2.30.29.30">
    <property type="entry name" value="Pleckstrin-homology domain (PH domain)/Phosphotyrosine-binding domain (PTB)"/>
    <property type="match status" value="1"/>
</dbReference>
<proteinExistence type="predicted"/>
<dbReference type="InterPro" id="IPR001849">
    <property type="entry name" value="PH_domain"/>
</dbReference>
<name>A0ABR4MEB0_9PEZI</name>
<comment type="caution">
    <text evidence="2">The sequence shown here is derived from an EMBL/GenBank/DDBJ whole genome shotgun (WGS) entry which is preliminary data.</text>
</comment>
<dbReference type="GeneID" id="98119827"/>
<dbReference type="PANTHER" id="PTHR37283:SF1">
    <property type="entry name" value="PH DOMAIN-CONTAINING PROTEIN YHR131C"/>
    <property type="match status" value="1"/>
</dbReference>
<gene>
    <name evidence="2" type="ORF">HOO65_060431</name>
</gene>
<dbReference type="SMART" id="SM00233">
    <property type="entry name" value="PH"/>
    <property type="match status" value="1"/>
</dbReference>
<organism evidence="2 3">
    <name type="scientific">Ceratocystis lukuohia</name>
    <dbReference type="NCBI Taxonomy" id="2019550"/>
    <lineage>
        <taxon>Eukaryota</taxon>
        <taxon>Fungi</taxon>
        <taxon>Dikarya</taxon>
        <taxon>Ascomycota</taxon>
        <taxon>Pezizomycotina</taxon>
        <taxon>Sordariomycetes</taxon>
        <taxon>Hypocreomycetidae</taxon>
        <taxon>Microascales</taxon>
        <taxon>Ceratocystidaceae</taxon>
        <taxon>Ceratocystis</taxon>
    </lineage>
</organism>
<reference evidence="2 3" key="1">
    <citation type="submission" date="2020-05" db="EMBL/GenBank/DDBJ databases">
        <title>Ceratocystis lukuohia genome.</title>
        <authorList>
            <person name="Harrington T.C."/>
            <person name="Kim K."/>
            <person name="Mayers C.G."/>
        </authorList>
    </citation>
    <scope>NUCLEOTIDE SEQUENCE [LARGE SCALE GENOMIC DNA]</scope>
    <source>
        <strain evidence="2 3">C4212</strain>
    </source>
</reference>
<feature type="domain" description="PH" evidence="1">
    <location>
        <begin position="22"/>
        <end position="151"/>
    </location>
</feature>
<protein>
    <submittedName>
        <fullName evidence="2">Ph domain-containing protein</fullName>
    </submittedName>
</protein>
<keyword evidence="3" id="KW-1185">Reference proteome</keyword>
<evidence type="ECO:0000313" key="3">
    <source>
        <dbReference type="Proteomes" id="UP001610728"/>
    </source>
</evidence>
<accession>A0ABR4MEB0</accession>
<dbReference type="InterPro" id="IPR011993">
    <property type="entry name" value="PH-like_dom_sf"/>
</dbReference>